<evidence type="ECO:0000313" key="1">
    <source>
        <dbReference type="EMBL" id="TJZ94493.1"/>
    </source>
</evidence>
<dbReference type="RefSeq" id="WP_136731425.1">
    <property type="nucleotide sequence ID" value="NZ_SUMC01000217.1"/>
</dbReference>
<keyword evidence="2" id="KW-1185">Reference proteome</keyword>
<comment type="caution">
    <text evidence="1">The sequence shown here is derived from an EMBL/GenBank/DDBJ whole genome shotgun (WGS) entry which is preliminary data.</text>
</comment>
<sequence>MADLVSQPEVSKLLREAQTHADIGDYMQAMAARSLAFTTLLDQYSGGLGAYDWEQTPFSFGPRFEGRDRALVFPWPRKDPGDRMRRVTIDYFPPPVGHRYRGIQEIVEGLTASRRRASPMVPADGVGRP</sequence>
<gene>
    <name evidence="1" type="ORF">FCI23_53565</name>
</gene>
<reference evidence="1 2" key="1">
    <citation type="submission" date="2019-04" db="EMBL/GenBank/DDBJ databases">
        <title>Streptomyces oryziradicis sp. nov., a novel actinomycete isolated from rhizosphere soil of rice (Oryza sativa L.).</title>
        <authorList>
            <person name="Li C."/>
        </authorList>
    </citation>
    <scope>NUCLEOTIDE SEQUENCE [LARGE SCALE GENOMIC DNA]</scope>
    <source>
        <strain evidence="1 2">NEAU-C40</strain>
    </source>
</reference>
<dbReference type="EMBL" id="SUMC01000217">
    <property type="protein sequence ID" value="TJZ94493.1"/>
    <property type="molecule type" value="Genomic_DNA"/>
</dbReference>
<dbReference type="Proteomes" id="UP000305778">
    <property type="component" value="Unassembled WGS sequence"/>
</dbReference>
<organism evidence="1 2">
    <name type="scientific">Actinacidiphila oryziradicis</name>
    <dbReference type="NCBI Taxonomy" id="2571141"/>
    <lineage>
        <taxon>Bacteria</taxon>
        <taxon>Bacillati</taxon>
        <taxon>Actinomycetota</taxon>
        <taxon>Actinomycetes</taxon>
        <taxon>Kitasatosporales</taxon>
        <taxon>Streptomycetaceae</taxon>
        <taxon>Actinacidiphila</taxon>
    </lineage>
</organism>
<dbReference type="OrthoDB" id="9128359at2"/>
<proteinExistence type="predicted"/>
<accession>A0A4U0RG50</accession>
<protein>
    <submittedName>
        <fullName evidence="1">Uncharacterized protein</fullName>
    </submittedName>
</protein>
<name>A0A4U0RG50_9ACTN</name>
<dbReference type="AlphaFoldDB" id="A0A4U0RG50"/>
<evidence type="ECO:0000313" key="2">
    <source>
        <dbReference type="Proteomes" id="UP000305778"/>
    </source>
</evidence>